<dbReference type="STRING" id="1921803.NIES593_20350"/>
<comment type="similarity">
    <text evidence="2">Belongs to the glycosyltransferase 28 family.</text>
</comment>
<dbReference type="GO" id="GO:0016758">
    <property type="term" value="F:hexosyltransferase activity"/>
    <property type="evidence" value="ECO:0007669"/>
    <property type="project" value="InterPro"/>
</dbReference>
<dbReference type="OrthoDB" id="9815663at2"/>
<keyword evidence="3" id="KW-0328">Glycosyltransferase</keyword>
<comment type="caution">
    <text evidence="7">The sequence shown here is derived from an EMBL/GenBank/DDBJ whole genome shotgun (WGS) entry which is preliminary data.</text>
</comment>
<accession>A0A1U7H931</accession>
<evidence type="ECO:0000256" key="1">
    <source>
        <dbReference type="ARBA" id="ARBA00004370"/>
    </source>
</evidence>
<evidence type="ECO:0000256" key="2">
    <source>
        <dbReference type="ARBA" id="ARBA00006962"/>
    </source>
</evidence>
<evidence type="ECO:0000259" key="6">
    <source>
        <dbReference type="Pfam" id="PF06925"/>
    </source>
</evidence>
<dbReference type="SUPFAM" id="SSF53756">
    <property type="entry name" value="UDP-Glycosyltransferase/glycogen phosphorylase"/>
    <property type="match status" value="1"/>
</dbReference>
<evidence type="ECO:0000259" key="5">
    <source>
        <dbReference type="Pfam" id="PF04101"/>
    </source>
</evidence>
<dbReference type="EMBL" id="MRCB01000036">
    <property type="protein sequence ID" value="OKH19891.1"/>
    <property type="molecule type" value="Genomic_DNA"/>
</dbReference>
<evidence type="ECO:0000313" key="7">
    <source>
        <dbReference type="EMBL" id="OKH19891.1"/>
    </source>
</evidence>
<evidence type="ECO:0008006" key="9">
    <source>
        <dbReference type="Google" id="ProtNLM"/>
    </source>
</evidence>
<dbReference type="GO" id="GO:0016020">
    <property type="term" value="C:membrane"/>
    <property type="evidence" value="ECO:0007669"/>
    <property type="project" value="UniProtKB-SubCell"/>
</dbReference>
<name>A0A1U7H931_9CYAN</name>
<feature type="domain" description="Glycosyl transferase family 28 C-terminal" evidence="5">
    <location>
        <begin position="224"/>
        <end position="340"/>
    </location>
</feature>
<feature type="domain" description="Diacylglycerol glucosyltransferase N-terminal" evidence="6">
    <location>
        <begin position="68"/>
        <end position="188"/>
    </location>
</feature>
<sequence>MKKVAIEFLTSQGGGGHYATYNAIRSVIEQQQLPWQLNVTDMDDLVASLAEKQSIVNIYELFGISSHDLYNLMLKSGWTWLFPLMFRLNKLLIELNYDFGLKFFEQYWRERQPDMVVSIVAFYNKVASESLAKVKPGTPYVTVPIDFEDLPPGSWMEPETDNYTVCGTERAVEQARSLGVKPERIVRTSGMVIHPRFSEPIKCDRQAERQRLGLDPDCLTGLVMFGGQGSKVMLDIAKRLECFQDKLQLIFICGRNEELAVALGNSQGSQKRFVTGFTQDMPYYMHLSDFFIGKPGPGSISEAIAMKLPVIVECNFATLIHERYNAKWVQLKEVGLVLRSFREIDRAVEEFLDPQKLARYRANVAAIDNRAVFEVVEFLKKIVPSSDRTTVAEAIELGQ</sequence>
<evidence type="ECO:0000256" key="3">
    <source>
        <dbReference type="ARBA" id="ARBA00022676"/>
    </source>
</evidence>
<comment type="subcellular location">
    <subcellularLocation>
        <location evidence="1">Membrane</location>
    </subcellularLocation>
</comment>
<dbReference type="Gene3D" id="3.40.50.2000">
    <property type="entry name" value="Glycogen Phosphorylase B"/>
    <property type="match status" value="1"/>
</dbReference>
<dbReference type="Pfam" id="PF04101">
    <property type="entry name" value="Glyco_tran_28_C"/>
    <property type="match status" value="1"/>
</dbReference>
<dbReference type="InterPro" id="IPR007235">
    <property type="entry name" value="Glyco_trans_28_C"/>
</dbReference>
<dbReference type="Proteomes" id="UP000186868">
    <property type="component" value="Unassembled WGS sequence"/>
</dbReference>
<keyword evidence="4" id="KW-0808">Transferase</keyword>
<keyword evidence="8" id="KW-1185">Reference proteome</keyword>
<dbReference type="RefSeq" id="WP_073601331.1">
    <property type="nucleotide sequence ID" value="NZ_MRCB01000036.1"/>
</dbReference>
<gene>
    <name evidence="7" type="ORF">NIES593_20350</name>
</gene>
<proteinExistence type="inferred from homology"/>
<dbReference type="PANTHER" id="PTHR43025:SF3">
    <property type="entry name" value="MONOGALACTOSYLDIACYLGLYCEROL SYNTHASE 1, CHLOROPLASTIC"/>
    <property type="match status" value="1"/>
</dbReference>
<dbReference type="Pfam" id="PF06925">
    <property type="entry name" value="MGDG_synth"/>
    <property type="match status" value="1"/>
</dbReference>
<evidence type="ECO:0000256" key="4">
    <source>
        <dbReference type="ARBA" id="ARBA00022679"/>
    </source>
</evidence>
<dbReference type="GO" id="GO:0009247">
    <property type="term" value="P:glycolipid biosynthetic process"/>
    <property type="evidence" value="ECO:0007669"/>
    <property type="project" value="InterPro"/>
</dbReference>
<dbReference type="InterPro" id="IPR050519">
    <property type="entry name" value="Glycosyltransf_28_UgtP"/>
</dbReference>
<organism evidence="7 8">
    <name type="scientific">Hydrococcus rivularis NIES-593</name>
    <dbReference type="NCBI Taxonomy" id="1921803"/>
    <lineage>
        <taxon>Bacteria</taxon>
        <taxon>Bacillati</taxon>
        <taxon>Cyanobacteriota</taxon>
        <taxon>Cyanophyceae</taxon>
        <taxon>Pleurocapsales</taxon>
        <taxon>Hydrococcaceae</taxon>
        <taxon>Hydrococcus</taxon>
    </lineage>
</organism>
<protein>
    <recommendedName>
        <fullName evidence="9">UDP-N-acetylglucosamine--LPS N-acetylglucosamine transferase</fullName>
    </recommendedName>
</protein>
<dbReference type="AlphaFoldDB" id="A0A1U7H931"/>
<reference evidence="7 8" key="1">
    <citation type="submission" date="2016-11" db="EMBL/GenBank/DDBJ databases">
        <title>Draft Genome Sequences of Nine Cyanobacterial Strains from Diverse Habitats.</title>
        <authorList>
            <person name="Zhu T."/>
            <person name="Hou S."/>
            <person name="Lu X."/>
            <person name="Hess W.R."/>
        </authorList>
    </citation>
    <scope>NUCLEOTIDE SEQUENCE [LARGE SCALE GENOMIC DNA]</scope>
    <source>
        <strain evidence="7 8">NIES-593</strain>
    </source>
</reference>
<dbReference type="PANTHER" id="PTHR43025">
    <property type="entry name" value="MONOGALACTOSYLDIACYLGLYCEROL SYNTHASE"/>
    <property type="match status" value="1"/>
</dbReference>
<evidence type="ECO:0000313" key="8">
    <source>
        <dbReference type="Proteomes" id="UP000186868"/>
    </source>
</evidence>
<dbReference type="InterPro" id="IPR009695">
    <property type="entry name" value="Diacylglyc_glucosyltr_N"/>
</dbReference>